<evidence type="ECO:0000313" key="2">
    <source>
        <dbReference type="EMBL" id="CAG2069527.1"/>
    </source>
</evidence>
<evidence type="ECO:0000313" key="3">
    <source>
        <dbReference type="Proteomes" id="UP001153148"/>
    </source>
</evidence>
<feature type="compositionally biased region" description="Low complexity" evidence="1">
    <location>
        <begin position="80"/>
        <end position="91"/>
    </location>
</feature>
<reference evidence="2" key="1">
    <citation type="submission" date="2021-03" db="EMBL/GenBank/DDBJ databases">
        <authorList>
            <person name="Tran Van P."/>
        </authorList>
    </citation>
    <scope>NUCLEOTIDE SEQUENCE</scope>
</reference>
<protein>
    <submittedName>
        <fullName evidence="2">Uncharacterized protein</fullName>
    </submittedName>
</protein>
<evidence type="ECO:0000256" key="1">
    <source>
        <dbReference type="SAM" id="MobiDB-lite"/>
    </source>
</evidence>
<feature type="non-terminal residue" evidence="2">
    <location>
        <position position="1"/>
    </location>
</feature>
<feature type="region of interest" description="Disordered" evidence="1">
    <location>
        <begin position="13"/>
        <end position="91"/>
    </location>
</feature>
<organism evidence="2 3">
    <name type="scientific">Timema podura</name>
    <name type="common">Walking stick</name>
    <dbReference type="NCBI Taxonomy" id="61482"/>
    <lineage>
        <taxon>Eukaryota</taxon>
        <taxon>Metazoa</taxon>
        <taxon>Ecdysozoa</taxon>
        <taxon>Arthropoda</taxon>
        <taxon>Hexapoda</taxon>
        <taxon>Insecta</taxon>
        <taxon>Pterygota</taxon>
        <taxon>Neoptera</taxon>
        <taxon>Polyneoptera</taxon>
        <taxon>Phasmatodea</taxon>
        <taxon>Timematodea</taxon>
        <taxon>Timematoidea</taxon>
        <taxon>Timematidae</taxon>
        <taxon>Timema</taxon>
    </lineage>
</organism>
<dbReference type="Proteomes" id="UP001153148">
    <property type="component" value="Unassembled WGS sequence"/>
</dbReference>
<name>A0ABN7PTQ2_TIMPD</name>
<accession>A0ABN7PTQ2</accession>
<dbReference type="EMBL" id="CAJPIN010147800">
    <property type="protein sequence ID" value="CAG2069527.1"/>
    <property type="molecule type" value="Genomic_DNA"/>
</dbReference>
<keyword evidence="3" id="KW-1185">Reference proteome</keyword>
<feature type="compositionally biased region" description="Pro residues" evidence="1">
    <location>
        <begin position="17"/>
        <end position="31"/>
    </location>
</feature>
<gene>
    <name evidence="2" type="ORF">TPAB3V08_LOCUS16469</name>
</gene>
<proteinExistence type="predicted"/>
<comment type="caution">
    <text evidence="2">The sequence shown here is derived from an EMBL/GenBank/DDBJ whole genome shotgun (WGS) entry which is preliminary data.</text>
</comment>
<feature type="compositionally biased region" description="Low complexity" evidence="1">
    <location>
        <begin position="47"/>
        <end position="64"/>
    </location>
</feature>
<sequence>LKDEIGDFLGSILMRPHPAPVRPVYTPPSPAPLQRTVVRGERVNKIPSTPSDTPESSEPSSPAAKRSRPGTPLNVPPVNVPSSVVSTTASPAKPTLSTLSTLVSVSALNAGPYTLGDTGSIPGALQDLICQNLAMDQFVSVVLLVLTMDQFVSVVLRCRHTKEEVGQPVLSPGQVGDSQDCLFQEHPSGNSSGEVWL</sequence>